<keyword evidence="4" id="KW-1185">Reference proteome</keyword>
<dbReference type="AlphaFoldDB" id="A0A8H7QTI9"/>
<dbReference type="OrthoDB" id="408631at2759"/>
<keyword evidence="1" id="KW-0378">Hydrolase</keyword>
<dbReference type="PANTHER" id="PTHR48081:SF8">
    <property type="entry name" value="ALPHA_BETA HYDROLASE FOLD-3 DOMAIN-CONTAINING PROTEIN-RELATED"/>
    <property type="match status" value="1"/>
</dbReference>
<evidence type="ECO:0000256" key="1">
    <source>
        <dbReference type="ARBA" id="ARBA00022801"/>
    </source>
</evidence>
<dbReference type="Gene3D" id="3.40.50.1820">
    <property type="entry name" value="alpha/beta hydrolase"/>
    <property type="match status" value="1"/>
</dbReference>
<accession>A0A8H7QTI9</accession>
<proteinExistence type="predicted"/>
<dbReference type="EMBL" id="JAEPRD010000110">
    <property type="protein sequence ID" value="KAG2198461.1"/>
    <property type="molecule type" value="Genomic_DNA"/>
</dbReference>
<dbReference type="InterPro" id="IPR013094">
    <property type="entry name" value="AB_hydrolase_3"/>
</dbReference>
<gene>
    <name evidence="3" type="ORF">INT47_004448</name>
</gene>
<dbReference type="Proteomes" id="UP000603453">
    <property type="component" value="Unassembled WGS sequence"/>
</dbReference>
<organism evidence="3 4">
    <name type="scientific">Mucor saturninus</name>
    <dbReference type="NCBI Taxonomy" id="64648"/>
    <lineage>
        <taxon>Eukaryota</taxon>
        <taxon>Fungi</taxon>
        <taxon>Fungi incertae sedis</taxon>
        <taxon>Mucoromycota</taxon>
        <taxon>Mucoromycotina</taxon>
        <taxon>Mucoromycetes</taxon>
        <taxon>Mucorales</taxon>
        <taxon>Mucorineae</taxon>
        <taxon>Mucoraceae</taxon>
        <taxon>Mucor</taxon>
    </lineage>
</organism>
<name>A0A8H7QTI9_9FUNG</name>
<dbReference type="SUPFAM" id="SSF53474">
    <property type="entry name" value="alpha/beta-Hydrolases"/>
    <property type="match status" value="1"/>
</dbReference>
<comment type="caution">
    <text evidence="3">The sequence shown here is derived from an EMBL/GenBank/DDBJ whole genome shotgun (WGS) entry which is preliminary data.</text>
</comment>
<dbReference type="GO" id="GO:0016787">
    <property type="term" value="F:hydrolase activity"/>
    <property type="evidence" value="ECO:0007669"/>
    <property type="project" value="UniProtKB-KW"/>
</dbReference>
<evidence type="ECO:0000259" key="2">
    <source>
        <dbReference type="Pfam" id="PF07859"/>
    </source>
</evidence>
<sequence>MDDIRKVIKTTSPPSVVIQTLRTALQMPPTAARNIVKDLTRPLNGQKRFIRKFDNEHWKGTLIMSEMVRCDDAIALQRLKKADIVIFEIHGGGFRVGHSTMYMDAFINWLRLMKSKHNLYACIMSVEYGMFGLAPKHKYPGPLNDCIRAYDYLTKDLAVCPSKVVFSGDSAGGAFALETLMRTYTPDILDDLNSPRENYSIPIPAAVLLSSPLVSAETTSESWKLFHKKDMITLGLAKLIYKEYLGLPHVKVEDLPVMRLHHVRKDFDRFLPKNVMVFVGDKEVLRDDILDFAKAVKDDGKTNIQLIKEHYVHDWFMIREIVKKKDKKKLANYDELFVDFAVRAVKEAKAALLLSVPPTKEEFPLSEMLISDNTSINGDIPVNEKIPDNILATSVINTKFDTPPFEISEKVQFSRPSQYKPNTILSEYTIITDHPKGVTA</sequence>
<dbReference type="Pfam" id="PF07859">
    <property type="entry name" value="Abhydrolase_3"/>
    <property type="match status" value="1"/>
</dbReference>
<dbReference type="InterPro" id="IPR050300">
    <property type="entry name" value="GDXG_lipolytic_enzyme"/>
</dbReference>
<dbReference type="PANTHER" id="PTHR48081">
    <property type="entry name" value="AB HYDROLASE SUPERFAMILY PROTEIN C4A8.06C"/>
    <property type="match status" value="1"/>
</dbReference>
<feature type="domain" description="Alpha/beta hydrolase fold-3" evidence="2">
    <location>
        <begin position="87"/>
        <end position="315"/>
    </location>
</feature>
<evidence type="ECO:0000313" key="4">
    <source>
        <dbReference type="Proteomes" id="UP000603453"/>
    </source>
</evidence>
<dbReference type="InterPro" id="IPR029058">
    <property type="entry name" value="AB_hydrolase_fold"/>
</dbReference>
<reference evidence="3" key="1">
    <citation type="submission" date="2020-12" db="EMBL/GenBank/DDBJ databases">
        <title>Metabolic potential, ecology and presence of endohyphal bacteria is reflected in genomic diversity of Mucoromycotina.</title>
        <authorList>
            <person name="Muszewska A."/>
            <person name="Okrasinska A."/>
            <person name="Steczkiewicz K."/>
            <person name="Drgas O."/>
            <person name="Orlowska M."/>
            <person name="Perlinska-Lenart U."/>
            <person name="Aleksandrzak-Piekarczyk T."/>
            <person name="Szatraj K."/>
            <person name="Zielenkiewicz U."/>
            <person name="Pilsyk S."/>
            <person name="Malc E."/>
            <person name="Mieczkowski P."/>
            <person name="Kruszewska J.S."/>
            <person name="Biernat P."/>
            <person name="Pawlowska J."/>
        </authorList>
    </citation>
    <scope>NUCLEOTIDE SEQUENCE</scope>
    <source>
        <strain evidence="3">WA0000017839</strain>
    </source>
</reference>
<evidence type="ECO:0000313" key="3">
    <source>
        <dbReference type="EMBL" id="KAG2198461.1"/>
    </source>
</evidence>
<protein>
    <recommendedName>
        <fullName evidence="2">Alpha/beta hydrolase fold-3 domain-containing protein</fullName>
    </recommendedName>
</protein>